<evidence type="ECO:0000256" key="1">
    <source>
        <dbReference type="SAM" id="MobiDB-lite"/>
    </source>
</evidence>
<dbReference type="AlphaFoldDB" id="A0A9N9SKE4"/>
<feature type="compositionally biased region" description="Polar residues" evidence="1">
    <location>
        <begin position="627"/>
        <end position="636"/>
    </location>
</feature>
<gene>
    <name evidence="2" type="ORF">PHAECO_LOCUS10522</name>
</gene>
<organism evidence="2 3">
    <name type="scientific">Phaedon cochleariae</name>
    <name type="common">Mustard beetle</name>
    <dbReference type="NCBI Taxonomy" id="80249"/>
    <lineage>
        <taxon>Eukaryota</taxon>
        <taxon>Metazoa</taxon>
        <taxon>Ecdysozoa</taxon>
        <taxon>Arthropoda</taxon>
        <taxon>Hexapoda</taxon>
        <taxon>Insecta</taxon>
        <taxon>Pterygota</taxon>
        <taxon>Neoptera</taxon>
        <taxon>Endopterygota</taxon>
        <taxon>Coleoptera</taxon>
        <taxon>Polyphaga</taxon>
        <taxon>Cucujiformia</taxon>
        <taxon>Chrysomeloidea</taxon>
        <taxon>Chrysomelidae</taxon>
        <taxon>Chrysomelinae</taxon>
        <taxon>Chrysomelini</taxon>
        <taxon>Phaedon</taxon>
    </lineage>
</organism>
<feature type="region of interest" description="Disordered" evidence="1">
    <location>
        <begin position="391"/>
        <end position="417"/>
    </location>
</feature>
<feature type="compositionally biased region" description="Polar residues" evidence="1">
    <location>
        <begin position="550"/>
        <end position="574"/>
    </location>
</feature>
<reference evidence="2" key="2">
    <citation type="submission" date="2022-10" db="EMBL/GenBank/DDBJ databases">
        <authorList>
            <consortium name="ENA_rothamsted_submissions"/>
            <consortium name="culmorum"/>
            <person name="King R."/>
        </authorList>
    </citation>
    <scope>NUCLEOTIDE SEQUENCE</scope>
</reference>
<feature type="compositionally biased region" description="Polar residues" evidence="1">
    <location>
        <begin position="393"/>
        <end position="417"/>
    </location>
</feature>
<feature type="compositionally biased region" description="Polar residues" evidence="1">
    <location>
        <begin position="719"/>
        <end position="730"/>
    </location>
</feature>
<feature type="compositionally biased region" description="Polar residues" evidence="1">
    <location>
        <begin position="656"/>
        <end position="673"/>
    </location>
</feature>
<feature type="region of interest" description="Disordered" evidence="1">
    <location>
        <begin position="757"/>
        <end position="792"/>
    </location>
</feature>
<evidence type="ECO:0000313" key="2">
    <source>
        <dbReference type="EMBL" id="CAG9822969.1"/>
    </source>
</evidence>
<dbReference type="Proteomes" id="UP001153737">
    <property type="component" value="Chromosome 6"/>
</dbReference>
<feature type="compositionally biased region" description="Basic and acidic residues" evidence="1">
    <location>
        <begin position="640"/>
        <end position="649"/>
    </location>
</feature>
<feature type="compositionally biased region" description="Polar residues" evidence="1">
    <location>
        <begin position="487"/>
        <end position="515"/>
    </location>
</feature>
<feature type="compositionally biased region" description="Polar residues" evidence="1">
    <location>
        <begin position="585"/>
        <end position="597"/>
    </location>
</feature>
<keyword evidence="3" id="KW-1185">Reference proteome</keyword>
<evidence type="ECO:0000313" key="3">
    <source>
        <dbReference type="Proteomes" id="UP001153737"/>
    </source>
</evidence>
<dbReference type="EMBL" id="OU896712">
    <property type="protein sequence ID" value="CAG9822969.1"/>
    <property type="molecule type" value="Genomic_DNA"/>
</dbReference>
<reference evidence="2" key="1">
    <citation type="submission" date="2022-01" db="EMBL/GenBank/DDBJ databases">
        <authorList>
            <person name="King R."/>
        </authorList>
    </citation>
    <scope>NUCLEOTIDE SEQUENCE</scope>
</reference>
<protein>
    <submittedName>
        <fullName evidence="2">Uncharacterized protein</fullName>
    </submittedName>
</protein>
<accession>A0A9N9SKE4</accession>
<feature type="region of interest" description="Disordered" evidence="1">
    <location>
        <begin position="550"/>
        <end position="730"/>
    </location>
</feature>
<sequence length="792" mass="86948">MTEDTFALRSVSPNFFGRPSMPFQDLGRESLGILPCDFGRDSLGFLNITSTMNIESSSFEHFPHISDFRPDSLDCGKESLGILNQSMLDLNFGEVLNTAFVCPGSFLDNKEKTPLIKLTTINESNDGVFTEAIDTSAFIFPSPRRPILSSISSQNSGAPSFNSCSLDGPSKIYSVSKSEYTFPSYNNMDISLGNSDLNKAKFMSDTEIEEQRKRIKSMPNADPDIGSIDSHGSKNFWSTGKPNPVGSFSRASFPGEKLDFDDNKEDIFYNAMFIEGSYIAQKNADGSIYNDSYVLDSTPQPSWPSDLDESVDNEKKLVNTETVFKTVDKLLPEGLHISNEFMKPQNFDSPNEPKDVKGILQNLSEILNITHRSDQEKSQGQNLLSSLAEMLHGSSSGSKPQNLDDSGHSSFVEQNESPNHEKYECYEILDLSKKSLDSDKIRSFDNILDLSSKVEKKINPRLSQSFCTIPPSIRVTKPYIKVRNSSASGLGSIKNESGTSNLSSKSNDSQGSGNNLPKIFKSKPSSAIANKGPLKAIIPVKDMRRNSLNTAVTPEKSQQPSGLSLKSKRTSTPINEPKLKPVAASTPTFQPTVNKQVKGSKRRSLPGNSSSDLASEKQSKLPESPINRKSLTNPLTKNVPLEKQKKIVELPKYQKSPASSSVNLSRSKVNSKSEVAPKLDTKPVRRNSVSKSEVTAKLDTKPVRRNSVSESNFGGGNKLQRSNSLGKETGIMSSLSKVRENLMKSAYFQGERKALLENNNGGTRFKKTGSDPAINASKTLPKSRISNKENAK</sequence>
<feature type="region of interest" description="Disordered" evidence="1">
    <location>
        <begin position="487"/>
        <end position="526"/>
    </location>
</feature>
<name>A0A9N9SKE4_PHACE</name>
<proteinExistence type="predicted"/>
<dbReference type="OrthoDB" id="6747212at2759"/>